<dbReference type="PANTHER" id="PTHR43479">
    <property type="entry name" value="ACREF/ENVCD OPERON REPRESSOR-RELATED"/>
    <property type="match status" value="1"/>
</dbReference>
<accession>A0AAX1RTH3</accession>
<dbReference type="AlphaFoldDB" id="A0AAX1RTH3"/>
<dbReference type="EMBL" id="QKYD01000135">
    <property type="protein sequence ID" value="REI20181.1"/>
    <property type="molecule type" value="Genomic_DNA"/>
</dbReference>
<evidence type="ECO:0000313" key="4">
    <source>
        <dbReference type="EMBL" id="REI20181.1"/>
    </source>
</evidence>
<evidence type="ECO:0000256" key="1">
    <source>
        <dbReference type="ARBA" id="ARBA00023125"/>
    </source>
</evidence>
<dbReference type="Proteomes" id="UP000256337">
    <property type="component" value="Unassembled WGS sequence"/>
</dbReference>
<sequence length="191" mass="22715">MARETKSKRQDAQRNEKLILETTTAMIYENDSIDDLSMANIAGRVGVGVGTLYRHFESKSRLCQAVLDKQVEQMFQKIEKDLEKNKEKSLYERVYIILSYLLELKDKNLNLLRFIERNGFKKHSFMGVPFYHQLYRIILKEMEKEGTIEESRLKLDILLNAFSSDIYQYERFEQNYSAETYIKKLLDIFLK</sequence>
<protein>
    <submittedName>
        <fullName evidence="4">TetR/AcrR family transcriptional regulator</fullName>
    </submittedName>
</protein>
<dbReference type="InterPro" id="IPR001647">
    <property type="entry name" value="HTH_TetR"/>
</dbReference>
<comment type="caution">
    <text evidence="4">The sequence shown here is derived from an EMBL/GenBank/DDBJ whole genome shotgun (WGS) entry which is preliminary data.</text>
</comment>
<reference evidence="4 5" key="1">
    <citation type="journal article" date="2018" name="Vet. Microbiol.">
        <title>Characterisation of Staphylococcus felis isolated from cats using whole genome sequencing.</title>
        <authorList>
            <person name="Worthing K."/>
            <person name="Pang S."/>
            <person name="Trott D.J."/>
            <person name="Abraham S."/>
            <person name="Coombs G.W."/>
            <person name="Jordan D."/>
            <person name="McIntyre L."/>
            <person name="Davies M.R."/>
            <person name="Norris J."/>
        </authorList>
    </citation>
    <scope>NUCLEOTIDE SEQUENCE [LARGE SCALE GENOMIC DNA]</scope>
    <source>
        <strain evidence="4 5">F25</strain>
    </source>
</reference>
<dbReference type="GO" id="GO:0003677">
    <property type="term" value="F:DNA binding"/>
    <property type="evidence" value="ECO:0007669"/>
    <property type="project" value="UniProtKB-UniRule"/>
</dbReference>
<feature type="DNA-binding region" description="H-T-H motif" evidence="2">
    <location>
        <begin position="37"/>
        <end position="56"/>
    </location>
</feature>
<evidence type="ECO:0000259" key="3">
    <source>
        <dbReference type="PROSITE" id="PS50977"/>
    </source>
</evidence>
<dbReference type="PROSITE" id="PS50977">
    <property type="entry name" value="HTH_TETR_2"/>
    <property type="match status" value="1"/>
</dbReference>
<feature type="domain" description="HTH tetR-type" evidence="3">
    <location>
        <begin position="13"/>
        <end position="74"/>
    </location>
</feature>
<dbReference type="SUPFAM" id="SSF46689">
    <property type="entry name" value="Homeodomain-like"/>
    <property type="match status" value="1"/>
</dbReference>
<dbReference type="Pfam" id="PF00440">
    <property type="entry name" value="TetR_N"/>
    <property type="match status" value="1"/>
</dbReference>
<evidence type="ECO:0000313" key="5">
    <source>
        <dbReference type="Proteomes" id="UP000256337"/>
    </source>
</evidence>
<evidence type="ECO:0000256" key="2">
    <source>
        <dbReference type="PROSITE-ProRule" id="PRU00335"/>
    </source>
</evidence>
<dbReference type="Gene3D" id="1.10.357.10">
    <property type="entry name" value="Tetracycline Repressor, domain 2"/>
    <property type="match status" value="1"/>
</dbReference>
<gene>
    <name evidence="4" type="ORF">DOS76_09530</name>
</gene>
<dbReference type="PROSITE" id="PS01081">
    <property type="entry name" value="HTH_TETR_1"/>
    <property type="match status" value="1"/>
</dbReference>
<dbReference type="InterPro" id="IPR050624">
    <property type="entry name" value="HTH-type_Tx_Regulator"/>
</dbReference>
<keyword evidence="1 2" id="KW-0238">DNA-binding</keyword>
<proteinExistence type="predicted"/>
<dbReference type="InterPro" id="IPR023772">
    <property type="entry name" value="DNA-bd_HTH_TetR-type_CS"/>
</dbReference>
<organism evidence="4 5">
    <name type="scientific">Staphylococcus felis</name>
    <dbReference type="NCBI Taxonomy" id="46127"/>
    <lineage>
        <taxon>Bacteria</taxon>
        <taxon>Bacillati</taxon>
        <taxon>Bacillota</taxon>
        <taxon>Bacilli</taxon>
        <taxon>Bacillales</taxon>
        <taxon>Staphylococcaceae</taxon>
        <taxon>Staphylococcus</taxon>
    </lineage>
</organism>
<name>A0AAX1RTH3_9STAP</name>
<dbReference type="RefSeq" id="WP_115856248.1">
    <property type="nucleotide sequence ID" value="NZ_CAJUZQ010000006.1"/>
</dbReference>
<dbReference type="PANTHER" id="PTHR43479:SF11">
    <property type="entry name" value="ACREF_ENVCD OPERON REPRESSOR-RELATED"/>
    <property type="match status" value="1"/>
</dbReference>
<dbReference type="InterPro" id="IPR009057">
    <property type="entry name" value="Homeodomain-like_sf"/>
</dbReference>